<feature type="domain" description="Formyl transferase N-terminal" evidence="1">
    <location>
        <begin position="27"/>
        <end position="178"/>
    </location>
</feature>
<dbReference type="Gene3D" id="3.40.50.12230">
    <property type="match status" value="1"/>
</dbReference>
<evidence type="ECO:0000313" key="4">
    <source>
        <dbReference type="Proteomes" id="UP001365846"/>
    </source>
</evidence>
<comment type="caution">
    <text evidence="3">The sequence shown here is derived from an EMBL/GenBank/DDBJ whole genome shotgun (WGS) entry which is preliminary data.</text>
</comment>
<sequence>MSAPTAIVFAYHDVGVRCLRVLLDAGVNVPLVVTHTDSPGETIWFRSVVTVAAERGIRCVTPADPHDPELLQAARAMQPDFLFSFYYRQMLKRDWLDLPSRGAFNMHGSLLPRYRGRAPVNWAVLHGERETGATLHRMTEKPDNGAIVDQFAVPILSDDTAHEVFGKVTLAAEIVLARTLPAMLDGTAVERPQDLSQGRYFGGRRPEDGRIPPHASARQIHDLVRAVAPPYPPAFASFGGQRIFIERTLRTDTLPDAPGRGLRLWHDGAALWLIADDGHALRVLAARRDGNSVPLDARAFETLSLGSWLAADA</sequence>
<evidence type="ECO:0000313" key="3">
    <source>
        <dbReference type="EMBL" id="MEJ8811716.1"/>
    </source>
</evidence>
<keyword evidence="4" id="KW-1185">Reference proteome</keyword>
<dbReference type="Pfam" id="PF00551">
    <property type="entry name" value="Formyl_trans_N"/>
    <property type="match status" value="1"/>
</dbReference>
<dbReference type="InterPro" id="IPR036477">
    <property type="entry name" value="Formyl_transf_N_sf"/>
</dbReference>
<dbReference type="Proteomes" id="UP001365846">
    <property type="component" value="Unassembled WGS sequence"/>
</dbReference>
<dbReference type="PANTHER" id="PTHR11138">
    <property type="entry name" value="METHIONYL-TRNA FORMYLTRANSFERASE"/>
    <property type="match status" value="1"/>
</dbReference>
<dbReference type="NCBIfam" id="NF005414">
    <property type="entry name" value="PRK06988.1"/>
    <property type="match status" value="1"/>
</dbReference>
<proteinExistence type="predicted"/>
<dbReference type="EMBL" id="JBBKZU010000004">
    <property type="protein sequence ID" value="MEJ8811716.1"/>
    <property type="molecule type" value="Genomic_DNA"/>
</dbReference>
<evidence type="ECO:0000259" key="1">
    <source>
        <dbReference type="Pfam" id="PF00551"/>
    </source>
</evidence>
<name>A0ABU8VDN6_9BURK</name>
<dbReference type="InterPro" id="IPR002376">
    <property type="entry name" value="Formyl_transf_N"/>
</dbReference>
<dbReference type="RefSeq" id="WP_340356987.1">
    <property type="nucleotide sequence ID" value="NZ_JBBKZU010000004.1"/>
</dbReference>
<protein>
    <submittedName>
        <fullName evidence="3">Formyltransferase</fullName>
    </submittedName>
</protein>
<dbReference type="PANTHER" id="PTHR11138:SF5">
    <property type="entry name" value="METHIONYL-TRNA FORMYLTRANSFERASE, MITOCHONDRIAL"/>
    <property type="match status" value="1"/>
</dbReference>
<dbReference type="InterPro" id="IPR011034">
    <property type="entry name" value="Formyl_transferase-like_C_sf"/>
</dbReference>
<feature type="domain" description="Formyl transferase C-terminal" evidence="2">
    <location>
        <begin position="206"/>
        <end position="290"/>
    </location>
</feature>
<organism evidence="3 4">
    <name type="scientific">Variovorax ureilyticus</name>
    <dbReference type="NCBI Taxonomy" id="1836198"/>
    <lineage>
        <taxon>Bacteria</taxon>
        <taxon>Pseudomonadati</taxon>
        <taxon>Pseudomonadota</taxon>
        <taxon>Betaproteobacteria</taxon>
        <taxon>Burkholderiales</taxon>
        <taxon>Comamonadaceae</taxon>
        <taxon>Variovorax</taxon>
    </lineage>
</organism>
<dbReference type="InterPro" id="IPR005793">
    <property type="entry name" value="Formyl_trans_C"/>
</dbReference>
<gene>
    <name evidence="3" type="ORF">WKW77_11615</name>
</gene>
<accession>A0ABU8VDN6</accession>
<evidence type="ECO:0000259" key="2">
    <source>
        <dbReference type="Pfam" id="PF02911"/>
    </source>
</evidence>
<dbReference type="Pfam" id="PF02911">
    <property type="entry name" value="Formyl_trans_C"/>
    <property type="match status" value="1"/>
</dbReference>
<reference evidence="3 4" key="1">
    <citation type="submission" date="2024-03" db="EMBL/GenBank/DDBJ databases">
        <title>Novel species of the genus Variovorax.</title>
        <authorList>
            <person name="Liu Q."/>
            <person name="Xin Y.-H."/>
        </authorList>
    </citation>
    <scope>NUCLEOTIDE SEQUENCE [LARGE SCALE GENOMIC DNA]</scope>
    <source>
        <strain evidence="3 4">KACC 18899</strain>
    </source>
</reference>
<dbReference type="SUPFAM" id="SSF50486">
    <property type="entry name" value="FMT C-terminal domain-like"/>
    <property type="match status" value="1"/>
</dbReference>
<dbReference type="SUPFAM" id="SSF53328">
    <property type="entry name" value="Formyltransferase"/>
    <property type="match status" value="1"/>
</dbReference>